<dbReference type="AlphaFoldDB" id="A0A557QH60"/>
<protein>
    <recommendedName>
        <fullName evidence="3">Type 4a pilus biogenesis protein PilO</fullName>
    </recommendedName>
</protein>
<dbReference type="OrthoDB" id="8527829at2"/>
<sequence length="187" mass="19659">MTKIASPRLDRLRERTLRAVMRAGWAGAVGVALLAFALAFGVSTGSEQAAQAESLAAERAALLKVADVSVQPVLSDRDQLAAFYARFAPASELSSVLAQMHVAAAEHGLLPERGDYRSALVSGTPLVRVTATLPMQGSFDALYAWLGQVLAEQPGAAVEQLSIKREQATAGQISADVRVSVFVRGGV</sequence>
<comment type="caution">
    <text evidence="1">The sequence shown here is derived from an EMBL/GenBank/DDBJ whole genome shotgun (WGS) entry which is preliminary data.</text>
</comment>
<evidence type="ECO:0008006" key="3">
    <source>
        <dbReference type="Google" id="ProtNLM"/>
    </source>
</evidence>
<keyword evidence="2" id="KW-1185">Reference proteome</keyword>
<organism evidence="1 2">
    <name type="scientific">Denitromonas halophila</name>
    <dbReference type="NCBI Taxonomy" id="1629404"/>
    <lineage>
        <taxon>Bacteria</taxon>
        <taxon>Pseudomonadati</taxon>
        <taxon>Pseudomonadota</taxon>
        <taxon>Betaproteobacteria</taxon>
        <taxon>Rhodocyclales</taxon>
        <taxon>Zoogloeaceae</taxon>
        <taxon>Denitromonas</taxon>
    </lineage>
</organism>
<dbReference type="RefSeq" id="WP_144310828.1">
    <property type="nucleotide sequence ID" value="NZ_VMNK01000017.1"/>
</dbReference>
<evidence type="ECO:0000313" key="1">
    <source>
        <dbReference type="EMBL" id="TVO52247.1"/>
    </source>
</evidence>
<evidence type="ECO:0000313" key="2">
    <source>
        <dbReference type="Proteomes" id="UP000319502"/>
    </source>
</evidence>
<proteinExistence type="predicted"/>
<dbReference type="Proteomes" id="UP000319502">
    <property type="component" value="Unassembled WGS sequence"/>
</dbReference>
<dbReference type="EMBL" id="VMNK01000017">
    <property type="protein sequence ID" value="TVO52247.1"/>
    <property type="molecule type" value="Genomic_DNA"/>
</dbReference>
<name>A0A557QH60_9RHOO</name>
<reference evidence="1 2" key="1">
    <citation type="submission" date="2019-07" db="EMBL/GenBank/DDBJ databases">
        <title>The pathways for chlorine oxyanion respiration interact through the shared metabolite chlorate.</title>
        <authorList>
            <person name="Barnum T.P."/>
            <person name="Cheng Y."/>
            <person name="Hill K.A."/>
            <person name="Lucas L.N."/>
            <person name="Carlson H.K."/>
            <person name="Coates J.D."/>
        </authorList>
    </citation>
    <scope>NUCLEOTIDE SEQUENCE [LARGE SCALE GENOMIC DNA]</scope>
    <source>
        <strain evidence="1 2">SFB-3</strain>
    </source>
</reference>
<accession>A0A557QH60</accession>
<gene>
    <name evidence="1" type="ORF">FHP91_17585</name>
</gene>